<dbReference type="InterPro" id="IPR039020">
    <property type="entry name" value="PaxB-like"/>
</dbReference>
<comment type="caution">
    <text evidence="6">The sequence shown here is derived from an EMBL/GenBank/DDBJ whole genome shotgun (WGS) entry which is preliminary data.</text>
</comment>
<keyword evidence="7" id="KW-1185">Reference proteome</keyword>
<sequence length="211" mass="25014">MNQHYFLLICQLGMGLFWIITYILIIKRGFQDKKYGMPMVALCANISWEFIFTFIYPQNDLQKIITFLWFLLDMVILLQYLKYGPKEYKKIMSPKLFYASFLITLSVSFLIILVMTQELNDIEGKYAAFSQNLMMSGLFISLLFWRGNTDGQSMFIAVCKMIGTLFASVAFFIYFRTPLITIMSIATFIFDWLYIVLLYRVYRRKINFRRG</sequence>
<dbReference type="Proteomes" id="UP001549363">
    <property type="component" value="Unassembled WGS sequence"/>
</dbReference>
<keyword evidence="2 5" id="KW-0812">Transmembrane</keyword>
<name>A0ABV2PGL6_9BACI</name>
<evidence type="ECO:0000256" key="3">
    <source>
        <dbReference type="ARBA" id="ARBA00022989"/>
    </source>
</evidence>
<dbReference type="EMBL" id="JBEPSB010000003">
    <property type="protein sequence ID" value="MET4560060.1"/>
    <property type="molecule type" value="Genomic_DNA"/>
</dbReference>
<evidence type="ECO:0000256" key="5">
    <source>
        <dbReference type="SAM" id="Phobius"/>
    </source>
</evidence>
<dbReference type="Pfam" id="PF25129">
    <property type="entry name" value="Pyr4-TMTC"/>
    <property type="match status" value="1"/>
</dbReference>
<feature type="transmembrane region" description="Helical" evidence="5">
    <location>
        <begin position="157"/>
        <end position="175"/>
    </location>
</feature>
<evidence type="ECO:0000313" key="7">
    <source>
        <dbReference type="Proteomes" id="UP001549363"/>
    </source>
</evidence>
<accession>A0ABV2PGL6</accession>
<evidence type="ECO:0000313" key="6">
    <source>
        <dbReference type="EMBL" id="MET4560060.1"/>
    </source>
</evidence>
<comment type="subcellular location">
    <subcellularLocation>
        <location evidence="1">Membrane</location>
        <topology evidence="1">Multi-pass membrane protein</topology>
    </subcellularLocation>
</comment>
<evidence type="ECO:0000256" key="4">
    <source>
        <dbReference type="ARBA" id="ARBA00023136"/>
    </source>
</evidence>
<keyword evidence="3 5" id="KW-1133">Transmembrane helix</keyword>
<feature type="transmembrane region" description="Helical" evidence="5">
    <location>
        <begin position="6"/>
        <end position="25"/>
    </location>
</feature>
<dbReference type="RefSeq" id="WP_107925152.1">
    <property type="nucleotide sequence ID" value="NZ_JBEPSB010000003.1"/>
</dbReference>
<feature type="transmembrane region" description="Helical" evidence="5">
    <location>
        <begin position="64"/>
        <end position="84"/>
    </location>
</feature>
<feature type="transmembrane region" description="Helical" evidence="5">
    <location>
        <begin position="96"/>
        <end position="114"/>
    </location>
</feature>
<proteinExistence type="predicted"/>
<gene>
    <name evidence="6" type="ORF">ABIA69_001203</name>
</gene>
<feature type="transmembrane region" description="Helical" evidence="5">
    <location>
        <begin position="37"/>
        <end position="58"/>
    </location>
</feature>
<dbReference type="PANTHER" id="PTHR42038">
    <property type="match status" value="1"/>
</dbReference>
<reference evidence="6 7" key="1">
    <citation type="submission" date="2024-06" db="EMBL/GenBank/DDBJ databases">
        <title>Sorghum-associated microbial communities from plants grown in Nebraska, USA.</title>
        <authorList>
            <person name="Schachtman D."/>
        </authorList>
    </citation>
    <scope>NUCLEOTIDE SEQUENCE [LARGE SCALE GENOMIC DNA]</scope>
    <source>
        <strain evidence="6 7">736</strain>
    </source>
</reference>
<organism evidence="6 7">
    <name type="scientific">Lysinibacillus parviboronicapiens</name>
    <dbReference type="NCBI Taxonomy" id="436516"/>
    <lineage>
        <taxon>Bacteria</taxon>
        <taxon>Bacillati</taxon>
        <taxon>Bacillota</taxon>
        <taxon>Bacilli</taxon>
        <taxon>Bacillales</taxon>
        <taxon>Bacillaceae</taxon>
        <taxon>Lysinibacillus</taxon>
    </lineage>
</organism>
<feature type="transmembrane region" description="Helical" evidence="5">
    <location>
        <begin position="181"/>
        <end position="202"/>
    </location>
</feature>
<feature type="transmembrane region" description="Helical" evidence="5">
    <location>
        <begin position="126"/>
        <end position="145"/>
    </location>
</feature>
<protein>
    <submittedName>
        <fullName evidence="6">Uncharacterized protein</fullName>
    </submittedName>
</protein>
<evidence type="ECO:0000256" key="1">
    <source>
        <dbReference type="ARBA" id="ARBA00004141"/>
    </source>
</evidence>
<keyword evidence="4 5" id="KW-0472">Membrane</keyword>
<dbReference type="PANTHER" id="PTHR42038:SF2">
    <property type="entry name" value="TERPENE CYCLASE AUSL"/>
    <property type="match status" value="1"/>
</dbReference>
<evidence type="ECO:0000256" key="2">
    <source>
        <dbReference type="ARBA" id="ARBA00022692"/>
    </source>
</evidence>